<name>A0A8S4QIL6_9NEOP</name>
<feature type="domain" description="MADF" evidence="1">
    <location>
        <begin position="1"/>
        <end position="95"/>
    </location>
</feature>
<dbReference type="GO" id="GO:0005667">
    <property type="term" value="C:transcription regulator complex"/>
    <property type="evidence" value="ECO:0007669"/>
    <property type="project" value="TreeGrafter"/>
</dbReference>
<dbReference type="Proteomes" id="UP000838756">
    <property type="component" value="Unassembled WGS sequence"/>
</dbReference>
<organism evidence="2 3">
    <name type="scientific">Pararge aegeria aegeria</name>
    <dbReference type="NCBI Taxonomy" id="348720"/>
    <lineage>
        <taxon>Eukaryota</taxon>
        <taxon>Metazoa</taxon>
        <taxon>Ecdysozoa</taxon>
        <taxon>Arthropoda</taxon>
        <taxon>Hexapoda</taxon>
        <taxon>Insecta</taxon>
        <taxon>Pterygota</taxon>
        <taxon>Neoptera</taxon>
        <taxon>Endopterygota</taxon>
        <taxon>Lepidoptera</taxon>
        <taxon>Glossata</taxon>
        <taxon>Ditrysia</taxon>
        <taxon>Papilionoidea</taxon>
        <taxon>Nymphalidae</taxon>
        <taxon>Satyrinae</taxon>
        <taxon>Satyrini</taxon>
        <taxon>Parargina</taxon>
        <taxon>Pararge</taxon>
    </lineage>
</organism>
<evidence type="ECO:0000313" key="3">
    <source>
        <dbReference type="Proteomes" id="UP000838756"/>
    </source>
</evidence>
<reference evidence="2" key="1">
    <citation type="submission" date="2022-03" db="EMBL/GenBank/DDBJ databases">
        <authorList>
            <person name="Lindestad O."/>
        </authorList>
    </citation>
    <scope>NUCLEOTIDE SEQUENCE</scope>
</reference>
<gene>
    <name evidence="2" type="primary">jg570</name>
    <name evidence="2" type="ORF">PAEG_LOCUS677</name>
</gene>
<dbReference type="InterPro" id="IPR006578">
    <property type="entry name" value="MADF-dom"/>
</dbReference>
<dbReference type="EMBL" id="CAKXAJ010002109">
    <property type="protein sequence ID" value="CAH2208060.1"/>
    <property type="molecule type" value="Genomic_DNA"/>
</dbReference>
<protein>
    <submittedName>
        <fullName evidence="2">Jg570 protein</fullName>
    </submittedName>
</protein>
<feature type="non-terminal residue" evidence="2">
    <location>
        <position position="1"/>
    </location>
</feature>
<dbReference type="Pfam" id="PF10545">
    <property type="entry name" value="MADF_DNA_bdg"/>
    <property type="match status" value="1"/>
</dbReference>
<dbReference type="GO" id="GO:0006357">
    <property type="term" value="P:regulation of transcription by RNA polymerase II"/>
    <property type="evidence" value="ECO:0007669"/>
    <property type="project" value="TreeGrafter"/>
</dbReference>
<dbReference type="PANTHER" id="PTHR12243:SF67">
    <property type="entry name" value="COREPRESSOR OF PANGOLIN, ISOFORM A-RELATED"/>
    <property type="match status" value="1"/>
</dbReference>
<dbReference type="SMART" id="SM00595">
    <property type="entry name" value="MADF"/>
    <property type="match status" value="1"/>
</dbReference>
<keyword evidence="3" id="KW-1185">Reference proteome</keyword>
<dbReference type="AlphaFoldDB" id="A0A8S4QIL6"/>
<dbReference type="PROSITE" id="PS51029">
    <property type="entry name" value="MADF"/>
    <property type="match status" value="1"/>
</dbReference>
<proteinExistence type="predicted"/>
<comment type="caution">
    <text evidence="2">The sequence shown here is derived from an EMBL/GenBank/DDBJ whole genome shotgun (WGS) entry which is preliminary data.</text>
</comment>
<accession>A0A8S4QIL6</accession>
<dbReference type="OrthoDB" id="7682111at2759"/>
<evidence type="ECO:0000313" key="2">
    <source>
        <dbReference type="EMBL" id="CAH2208060.1"/>
    </source>
</evidence>
<dbReference type="GO" id="GO:0005634">
    <property type="term" value="C:nucleus"/>
    <property type="evidence" value="ECO:0007669"/>
    <property type="project" value="TreeGrafter"/>
</dbReference>
<dbReference type="PANTHER" id="PTHR12243">
    <property type="entry name" value="MADF DOMAIN TRANSCRIPTION FACTOR"/>
    <property type="match status" value="1"/>
</dbReference>
<sequence>IESVRRFPCLWNTTAIEYRDQELKDAAWAEVMKETDLSSVKEVKLKWKKLRDSYRDALKRHSEMLAKEPGATPAPKKTYPWKYMAPMQFLQPHMNVRKKVPHHTQLPSTLCRPTTEHGL</sequence>
<dbReference type="InterPro" id="IPR039353">
    <property type="entry name" value="TF_Adf1"/>
</dbReference>
<evidence type="ECO:0000259" key="1">
    <source>
        <dbReference type="PROSITE" id="PS51029"/>
    </source>
</evidence>